<accession>A0A7Y8C0R4</accession>
<sequence>MRDFLAPIAAAFLLVGCNTAPQYKVPNTPAPLAEYKETGPWTPARPADTASRGAWWDIVNDSELDALVHRLEQNPPRLAVAIARMDQSMAVARRTRSALFPQIDVTGGATRERVMDLTGEPVRRNAYNLGGAVSYELDLWGRVRNSVISGDAEAQASVYDLESVKLSLQAEVAENYLRLRGADSRIVLLRQTITAYQSALDLTHRLFVGGATTEADVSRASTQLGTAQSELEQQLAERALYEHAIAALLGEQPSAFAITPTKELPSPSPTPVSAPSELLQRRPDIAAAERRVAAANARIGVARAAYFPSITLGLSGGFASTTNNLISAGSKVWALGPAAALLPVFDGGSRKAEVKRSQGEFEQASAEYRQTVLDAFRNVEDQLTLTNRLANASDKQRGAAQAAARADEIIERQYRGGAVDYLQVVTAQIAHLQSQEALIDIETRRLIASIDLVRELGGDWKPPANDS</sequence>
<evidence type="ECO:0000256" key="3">
    <source>
        <dbReference type="ARBA" id="ARBA00022692"/>
    </source>
</evidence>
<dbReference type="PANTHER" id="PTHR30203:SF33">
    <property type="entry name" value="BLR4455 PROTEIN"/>
    <property type="match status" value="1"/>
</dbReference>
<organism evidence="9 10">
    <name type="scientific">Pseudomonas gingeri</name>
    <dbReference type="NCBI Taxonomy" id="117681"/>
    <lineage>
        <taxon>Bacteria</taxon>
        <taxon>Pseudomonadati</taxon>
        <taxon>Pseudomonadota</taxon>
        <taxon>Gammaproteobacteria</taxon>
        <taxon>Pseudomonadales</taxon>
        <taxon>Pseudomonadaceae</taxon>
        <taxon>Pseudomonas</taxon>
    </lineage>
</organism>
<name>A0A7Y8C0R4_9PSED</name>
<dbReference type="PANTHER" id="PTHR30203">
    <property type="entry name" value="OUTER MEMBRANE CATION EFFLUX PROTEIN"/>
    <property type="match status" value="1"/>
</dbReference>
<comment type="caution">
    <text evidence="9">The sequence shown here is derived from an EMBL/GenBank/DDBJ whole genome shotgun (WGS) entry which is preliminary data.</text>
</comment>
<dbReference type="InterPro" id="IPR003423">
    <property type="entry name" value="OMP_efflux"/>
</dbReference>
<dbReference type="Pfam" id="PF02321">
    <property type="entry name" value="OEP"/>
    <property type="match status" value="2"/>
</dbReference>
<evidence type="ECO:0000256" key="5">
    <source>
        <dbReference type="ARBA" id="ARBA00023139"/>
    </source>
</evidence>
<evidence type="ECO:0000256" key="7">
    <source>
        <dbReference type="ARBA" id="ARBA00023288"/>
    </source>
</evidence>
<evidence type="ECO:0000256" key="8">
    <source>
        <dbReference type="RuleBase" id="RU362097"/>
    </source>
</evidence>
<evidence type="ECO:0000256" key="6">
    <source>
        <dbReference type="ARBA" id="ARBA00023237"/>
    </source>
</evidence>
<keyword evidence="5 8" id="KW-0564">Palmitate</keyword>
<dbReference type="GO" id="GO:0009279">
    <property type="term" value="C:cell outer membrane"/>
    <property type="evidence" value="ECO:0007669"/>
    <property type="project" value="UniProtKB-SubCell"/>
</dbReference>
<dbReference type="RefSeq" id="WP_177100922.1">
    <property type="nucleotide sequence ID" value="NZ_JACAOS010000021.1"/>
</dbReference>
<dbReference type="InterPro" id="IPR010131">
    <property type="entry name" value="MdtP/NodT-like"/>
</dbReference>
<dbReference type="Gene3D" id="1.20.1600.10">
    <property type="entry name" value="Outer membrane efflux proteins (OEP)"/>
    <property type="match status" value="1"/>
</dbReference>
<dbReference type="EMBL" id="JACAQB010000004">
    <property type="protein sequence ID" value="NWB95700.1"/>
    <property type="molecule type" value="Genomic_DNA"/>
</dbReference>
<gene>
    <name evidence="9" type="ORF">HX882_07340</name>
</gene>
<dbReference type="AlphaFoldDB" id="A0A7Y8C0R4"/>
<dbReference type="NCBIfam" id="TIGR01845">
    <property type="entry name" value="outer_NodT"/>
    <property type="match status" value="1"/>
</dbReference>
<comment type="subcellular location">
    <subcellularLocation>
        <location evidence="8">Cell outer membrane</location>
        <topology evidence="8">Lipid-anchor</topology>
    </subcellularLocation>
</comment>
<dbReference type="PROSITE" id="PS51257">
    <property type="entry name" value="PROKAR_LIPOPROTEIN"/>
    <property type="match status" value="1"/>
</dbReference>
<evidence type="ECO:0000256" key="2">
    <source>
        <dbReference type="ARBA" id="ARBA00022452"/>
    </source>
</evidence>
<proteinExistence type="inferred from homology"/>
<dbReference type="Gene3D" id="2.20.200.10">
    <property type="entry name" value="Outer membrane efflux proteins (OEP)"/>
    <property type="match status" value="1"/>
</dbReference>
<dbReference type="SUPFAM" id="SSF56954">
    <property type="entry name" value="Outer membrane efflux proteins (OEP)"/>
    <property type="match status" value="1"/>
</dbReference>
<keyword evidence="6" id="KW-0998">Cell outer membrane</keyword>
<evidence type="ECO:0000313" key="10">
    <source>
        <dbReference type="Proteomes" id="UP000539985"/>
    </source>
</evidence>
<protein>
    <submittedName>
        <fullName evidence="9">Efflux transporter outer membrane subunit</fullName>
    </submittedName>
</protein>
<evidence type="ECO:0000256" key="4">
    <source>
        <dbReference type="ARBA" id="ARBA00023136"/>
    </source>
</evidence>
<keyword evidence="7 8" id="KW-0449">Lipoprotein</keyword>
<keyword evidence="3 8" id="KW-0812">Transmembrane</keyword>
<evidence type="ECO:0000313" key="9">
    <source>
        <dbReference type="EMBL" id="NWB95700.1"/>
    </source>
</evidence>
<keyword evidence="2 8" id="KW-1134">Transmembrane beta strand</keyword>
<reference evidence="9 10" key="1">
    <citation type="submission" date="2020-04" db="EMBL/GenBank/DDBJ databases">
        <title>Molecular characterization of pseudomonads from Agaricus bisporus reveal novel blotch 2 pathogens in Western Europe.</title>
        <authorList>
            <person name="Taparia T."/>
            <person name="Krijger M."/>
            <person name="Haynes E."/>
            <person name="Elpinstone J.G."/>
            <person name="Noble R."/>
            <person name="Van Der Wolf J."/>
        </authorList>
    </citation>
    <scope>NUCLEOTIDE SEQUENCE [LARGE SCALE GENOMIC DNA]</scope>
    <source>
        <strain evidence="9 10">H7001</strain>
    </source>
</reference>
<evidence type="ECO:0000256" key="1">
    <source>
        <dbReference type="ARBA" id="ARBA00007613"/>
    </source>
</evidence>
<dbReference type="GO" id="GO:0015562">
    <property type="term" value="F:efflux transmembrane transporter activity"/>
    <property type="evidence" value="ECO:0007669"/>
    <property type="project" value="InterPro"/>
</dbReference>
<comment type="similarity">
    <text evidence="1 8">Belongs to the outer membrane factor (OMF) (TC 1.B.17) family.</text>
</comment>
<keyword evidence="4 8" id="KW-0472">Membrane</keyword>
<dbReference type="Proteomes" id="UP000539985">
    <property type="component" value="Unassembled WGS sequence"/>
</dbReference>